<comment type="caution">
    <text evidence="2">The sequence shown here is derived from an EMBL/GenBank/DDBJ whole genome shotgun (WGS) entry which is preliminary data.</text>
</comment>
<feature type="transmembrane region" description="Helical" evidence="1">
    <location>
        <begin position="6"/>
        <end position="28"/>
    </location>
</feature>
<dbReference type="EMBL" id="MHNL01000001">
    <property type="protein sequence ID" value="OGZ46229.1"/>
    <property type="molecule type" value="Genomic_DNA"/>
</dbReference>
<keyword evidence="1" id="KW-0472">Membrane</keyword>
<organism evidence="2 3">
    <name type="scientific">Candidatus Ryanbacteria bacterium RIFCSPHIGHO2_01_FULL_48_27</name>
    <dbReference type="NCBI Taxonomy" id="1802115"/>
    <lineage>
        <taxon>Bacteria</taxon>
        <taxon>Candidatus Ryaniibacteriota</taxon>
    </lineage>
</organism>
<feature type="transmembrane region" description="Helical" evidence="1">
    <location>
        <begin position="73"/>
        <end position="93"/>
    </location>
</feature>
<dbReference type="Proteomes" id="UP000177785">
    <property type="component" value="Unassembled WGS sequence"/>
</dbReference>
<keyword evidence="1" id="KW-1133">Transmembrane helix</keyword>
<evidence type="ECO:0000313" key="2">
    <source>
        <dbReference type="EMBL" id="OGZ46229.1"/>
    </source>
</evidence>
<proteinExistence type="predicted"/>
<feature type="transmembrane region" description="Helical" evidence="1">
    <location>
        <begin position="147"/>
        <end position="168"/>
    </location>
</feature>
<dbReference type="AlphaFoldDB" id="A0A1G2G7K0"/>
<evidence type="ECO:0000256" key="1">
    <source>
        <dbReference type="SAM" id="Phobius"/>
    </source>
</evidence>
<dbReference type="STRING" id="1802115.A2756_06535"/>
<evidence type="ECO:0008006" key="4">
    <source>
        <dbReference type="Google" id="ProtNLM"/>
    </source>
</evidence>
<reference evidence="2 3" key="1">
    <citation type="journal article" date="2016" name="Nat. Commun.">
        <title>Thousands of microbial genomes shed light on interconnected biogeochemical processes in an aquifer system.</title>
        <authorList>
            <person name="Anantharaman K."/>
            <person name="Brown C.T."/>
            <person name="Hug L.A."/>
            <person name="Sharon I."/>
            <person name="Castelle C.J."/>
            <person name="Probst A.J."/>
            <person name="Thomas B.C."/>
            <person name="Singh A."/>
            <person name="Wilkins M.J."/>
            <person name="Karaoz U."/>
            <person name="Brodie E.L."/>
            <person name="Williams K.H."/>
            <person name="Hubbard S.S."/>
            <person name="Banfield J.F."/>
        </authorList>
    </citation>
    <scope>NUCLEOTIDE SEQUENCE [LARGE SCALE GENOMIC DNA]</scope>
</reference>
<feature type="transmembrane region" description="Helical" evidence="1">
    <location>
        <begin position="203"/>
        <end position="223"/>
    </location>
</feature>
<evidence type="ECO:0000313" key="3">
    <source>
        <dbReference type="Proteomes" id="UP000177785"/>
    </source>
</evidence>
<gene>
    <name evidence="2" type="ORF">A2756_06535</name>
</gene>
<protein>
    <recommendedName>
        <fullName evidence="4">Histidine kinase N-terminal 7TM region domain-containing protein</fullName>
    </recommendedName>
</protein>
<keyword evidence="1" id="KW-0812">Transmembrane</keyword>
<accession>A0A1G2G7K0</accession>
<feature type="transmembrane region" description="Helical" evidence="1">
    <location>
        <begin position="180"/>
        <end position="197"/>
    </location>
</feature>
<sequence length="241" mass="27408">MLFTGRFLNAIIVLTVALSAVSLAFYILKRWQNAAQELRFFGLFWLFTALLWVSVTCRSLSAALNNYPLDQIFFKVAQINVFISAAFLGAYVFEKVFHVKTWTNIVFVFYSILAALGTFFTITRSIAPIDLENFFATEYDPSPEAQVIFLTAIIPIIVLLMIDILQRWRVILARKNETRSGLLASVSVLTYLMLGYFDQSGIIGWPVLLIRLLYIGAFATAYMSTMNVLKNDELIYDNKTT</sequence>
<feature type="transmembrane region" description="Helical" evidence="1">
    <location>
        <begin position="105"/>
        <end position="127"/>
    </location>
</feature>
<name>A0A1G2G7K0_9BACT</name>
<feature type="transmembrane region" description="Helical" evidence="1">
    <location>
        <begin position="40"/>
        <end position="61"/>
    </location>
</feature>